<evidence type="ECO:0000256" key="1">
    <source>
        <dbReference type="ARBA" id="ARBA00023125"/>
    </source>
</evidence>
<feature type="domain" description="Tyr recombinase" evidence="3">
    <location>
        <begin position="169"/>
        <end position="387"/>
    </location>
</feature>
<proteinExistence type="predicted"/>
<protein>
    <recommendedName>
        <fullName evidence="3">Tyr recombinase domain-containing protein</fullName>
    </recommendedName>
</protein>
<dbReference type="PANTHER" id="PTHR30349">
    <property type="entry name" value="PHAGE INTEGRASE-RELATED"/>
    <property type="match status" value="1"/>
</dbReference>
<organism evidence="4">
    <name type="scientific">marine sediment metagenome</name>
    <dbReference type="NCBI Taxonomy" id="412755"/>
    <lineage>
        <taxon>unclassified sequences</taxon>
        <taxon>metagenomes</taxon>
        <taxon>ecological metagenomes</taxon>
    </lineage>
</organism>
<comment type="caution">
    <text evidence="4">The sequence shown here is derived from an EMBL/GenBank/DDBJ whole genome shotgun (WGS) entry which is preliminary data.</text>
</comment>
<dbReference type="EMBL" id="LAZR01032881">
    <property type="protein sequence ID" value="KKL49650.1"/>
    <property type="molecule type" value="Genomic_DNA"/>
</dbReference>
<evidence type="ECO:0000256" key="2">
    <source>
        <dbReference type="ARBA" id="ARBA00023172"/>
    </source>
</evidence>
<name>A0A0F9EXE1_9ZZZZ</name>
<dbReference type="Gene3D" id="1.10.443.10">
    <property type="entry name" value="Intergrase catalytic core"/>
    <property type="match status" value="1"/>
</dbReference>
<keyword evidence="1" id="KW-0238">DNA-binding</keyword>
<dbReference type="InterPro" id="IPR002104">
    <property type="entry name" value="Integrase_catalytic"/>
</dbReference>
<evidence type="ECO:0000259" key="3">
    <source>
        <dbReference type="PROSITE" id="PS51898"/>
    </source>
</evidence>
<dbReference type="InterPro" id="IPR011010">
    <property type="entry name" value="DNA_brk_join_enz"/>
</dbReference>
<dbReference type="GO" id="GO:0015074">
    <property type="term" value="P:DNA integration"/>
    <property type="evidence" value="ECO:0007669"/>
    <property type="project" value="InterPro"/>
</dbReference>
<accession>A0A0F9EXE1</accession>
<dbReference type="CDD" id="cd00397">
    <property type="entry name" value="DNA_BRE_C"/>
    <property type="match status" value="1"/>
</dbReference>
<dbReference type="AlphaFoldDB" id="A0A0F9EXE1"/>
<dbReference type="PROSITE" id="PS51898">
    <property type="entry name" value="TYR_RECOMBINASE"/>
    <property type="match status" value="1"/>
</dbReference>
<gene>
    <name evidence="4" type="ORF">LCGC14_2313380</name>
</gene>
<reference evidence="4" key="1">
    <citation type="journal article" date="2015" name="Nature">
        <title>Complex archaea that bridge the gap between prokaryotes and eukaryotes.</title>
        <authorList>
            <person name="Spang A."/>
            <person name="Saw J.H."/>
            <person name="Jorgensen S.L."/>
            <person name="Zaremba-Niedzwiedzka K."/>
            <person name="Martijn J."/>
            <person name="Lind A.E."/>
            <person name="van Eijk R."/>
            <person name="Schleper C."/>
            <person name="Guy L."/>
            <person name="Ettema T.J."/>
        </authorList>
    </citation>
    <scope>NUCLEOTIDE SEQUENCE</scope>
</reference>
<dbReference type="GO" id="GO:0006310">
    <property type="term" value="P:DNA recombination"/>
    <property type="evidence" value="ECO:0007669"/>
    <property type="project" value="UniProtKB-KW"/>
</dbReference>
<sequence length="401" mass="45469">MKVASPDACGKLTDELSPRWTYACRRSVQLSRAFRDQVRNAKFTGDELPARANISLGEFFHRVWPTIRAKRRYKGRTVTLWNTVWNAHLCHPSYGIAGHTMRSLAHSPELLDQFIVDMTEAGVHEPMQARVFSVLNRIFVEAARQSALTGVRANPIKELEGKPASNRKRDPVILPVEAIELLRQEILNHPNPRRRKELNMRDGLMISMLAYSAPRPEDLCNLDWEYSGTASGWVTYHAEKAQRGQASVVVREAPLAKPVREELEAWGTQLGNPGDDTPIIPLPAWGERRGGERWRPEDWKDWRDRVFRPALKRLVARKPELAYMAELSPYDLRHTAISLWLAHGGEDGGPANPVEVAQWAGHSAATMWSHYAHVIQGARREAKSTIDEQIRQARKKINATA</sequence>
<evidence type="ECO:0000313" key="4">
    <source>
        <dbReference type="EMBL" id="KKL49650.1"/>
    </source>
</evidence>
<dbReference type="SUPFAM" id="SSF56349">
    <property type="entry name" value="DNA breaking-rejoining enzymes"/>
    <property type="match status" value="1"/>
</dbReference>
<keyword evidence="2" id="KW-0233">DNA recombination</keyword>
<dbReference type="GO" id="GO:0003677">
    <property type="term" value="F:DNA binding"/>
    <property type="evidence" value="ECO:0007669"/>
    <property type="project" value="UniProtKB-KW"/>
</dbReference>
<dbReference type="InterPro" id="IPR013762">
    <property type="entry name" value="Integrase-like_cat_sf"/>
</dbReference>
<dbReference type="PANTHER" id="PTHR30349:SF41">
    <property type="entry name" value="INTEGRASE_RECOMBINASE PROTEIN MJ0367-RELATED"/>
    <property type="match status" value="1"/>
</dbReference>
<dbReference type="InterPro" id="IPR050090">
    <property type="entry name" value="Tyrosine_recombinase_XerCD"/>
</dbReference>